<gene>
    <name evidence="1" type="ORF">G5A70_04270</name>
</gene>
<organism evidence="1 2">
    <name type="scientific">Blautia hansenii</name>
    <name type="common">Ruminococcus hansenii</name>
    <dbReference type="NCBI Taxonomy" id="1322"/>
    <lineage>
        <taxon>Bacteria</taxon>
        <taxon>Bacillati</taxon>
        <taxon>Bacillota</taxon>
        <taxon>Clostridia</taxon>
        <taxon>Lachnospirales</taxon>
        <taxon>Lachnospiraceae</taxon>
        <taxon>Blautia</taxon>
    </lineage>
</organism>
<dbReference type="RefSeq" id="WP_173748363.1">
    <property type="nucleotide sequence ID" value="NZ_JAAITA010000003.1"/>
</dbReference>
<comment type="caution">
    <text evidence="1">The sequence shown here is derived from an EMBL/GenBank/DDBJ whole genome shotgun (WGS) entry which is preliminary data.</text>
</comment>
<dbReference type="EMBL" id="JAAITA010000003">
    <property type="protein sequence ID" value="NSJ85408.1"/>
    <property type="molecule type" value="Genomic_DNA"/>
</dbReference>
<name>A0ABX2I4K9_BLAHA</name>
<protein>
    <submittedName>
        <fullName evidence="1">Uncharacterized protein</fullName>
    </submittedName>
</protein>
<reference evidence="1 2" key="1">
    <citation type="journal article" date="2020" name="Cell Host Microbe">
        <title>Functional and Genomic Variation between Human-Derived Isolates of Lachnospiraceae Reveals Inter- and Intra-Species Diversity.</title>
        <authorList>
            <person name="Sorbara M.T."/>
            <person name="Littmann E.R."/>
            <person name="Fontana E."/>
            <person name="Moody T.U."/>
            <person name="Kohout C.E."/>
            <person name="Gjonbalaj M."/>
            <person name="Eaton V."/>
            <person name="Seok R."/>
            <person name="Leiner I.M."/>
            <person name="Pamer E.G."/>
        </authorList>
    </citation>
    <scope>NUCLEOTIDE SEQUENCE [LARGE SCALE GENOMIC DNA]</scope>
    <source>
        <strain evidence="1 2">MSK.15.26</strain>
    </source>
</reference>
<evidence type="ECO:0000313" key="2">
    <source>
        <dbReference type="Proteomes" id="UP000822142"/>
    </source>
</evidence>
<dbReference type="Proteomes" id="UP000822142">
    <property type="component" value="Unassembled WGS sequence"/>
</dbReference>
<evidence type="ECO:0000313" key="1">
    <source>
        <dbReference type="EMBL" id="NSJ85408.1"/>
    </source>
</evidence>
<proteinExistence type="predicted"/>
<sequence length="57" mass="6447">MTKLEKALQSYMNAFDKSYPLVASMEMSDDEIIDDIEQCIQSGTPAEPPTLEDDIDY</sequence>
<keyword evidence="2" id="KW-1185">Reference proteome</keyword>
<accession>A0ABX2I4K9</accession>